<accession>A0A2M7QK06</accession>
<feature type="signal peptide" evidence="1">
    <location>
        <begin position="1"/>
        <end position="25"/>
    </location>
</feature>
<organism evidence="2 3">
    <name type="scientific">Candidatus Roizmanbacteria bacterium CG_4_10_14_0_8_um_filter_33_9</name>
    <dbReference type="NCBI Taxonomy" id="1974826"/>
    <lineage>
        <taxon>Bacteria</taxon>
        <taxon>Candidatus Roizmaniibacteriota</taxon>
    </lineage>
</organism>
<feature type="non-terminal residue" evidence="2">
    <location>
        <position position="195"/>
    </location>
</feature>
<sequence length="195" mass="20800">MSFKNLLTIIFVCTFFLIVSSPASAQSRLPLTVGPARQQLTVNPGDSASFAVKFYNQSDITLNGVVNVADFVVGSNDGAPRIIDDVRLANPRFSASSWINLSLDQISIASNDRAIITGSITVPKDARPGGRYVSVYFEPAIGTPQSVGEGNVQGVAPRIASLLYIRVAGPITENAIISHLFAQSFLEYGPIKVNA</sequence>
<name>A0A2M7QK06_9BACT</name>
<protein>
    <recommendedName>
        <fullName evidence="4">Cohesin domain-containing protein</fullName>
    </recommendedName>
</protein>
<dbReference type="AlphaFoldDB" id="A0A2M7QK06"/>
<keyword evidence="1" id="KW-0732">Signal</keyword>
<feature type="chain" id="PRO_5014714739" description="Cohesin domain-containing protein" evidence="1">
    <location>
        <begin position="26"/>
        <end position="195"/>
    </location>
</feature>
<evidence type="ECO:0000256" key="1">
    <source>
        <dbReference type="SAM" id="SignalP"/>
    </source>
</evidence>
<comment type="caution">
    <text evidence="2">The sequence shown here is derived from an EMBL/GenBank/DDBJ whole genome shotgun (WGS) entry which is preliminary data.</text>
</comment>
<gene>
    <name evidence="2" type="ORF">COY87_01365</name>
</gene>
<dbReference type="Proteomes" id="UP000229401">
    <property type="component" value="Unassembled WGS sequence"/>
</dbReference>
<evidence type="ECO:0008006" key="4">
    <source>
        <dbReference type="Google" id="ProtNLM"/>
    </source>
</evidence>
<evidence type="ECO:0000313" key="2">
    <source>
        <dbReference type="EMBL" id="PIY72348.1"/>
    </source>
</evidence>
<reference evidence="3" key="1">
    <citation type="submission" date="2017-09" db="EMBL/GenBank/DDBJ databases">
        <title>Depth-based differentiation of microbial function through sediment-hosted aquifers and enrichment of novel symbionts in the deep terrestrial subsurface.</title>
        <authorList>
            <person name="Probst A.J."/>
            <person name="Ladd B."/>
            <person name="Jarett J.K."/>
            <person name="Geller-Mcgrath D.E."/>
            <person name="Sieber C.M.K."/>
            <person name="Emerson J.B."/>
            <person name="Anantharaman K."/>
            <person name="Thomas B.C."/>
            <person name="Malmstrom R."/>
            <person name="Stieglmeier M."/>
            <person name="Klingl A."/>
            <person name="Woyke T."/>
            <person name="Ryan C.M."/>
            <person name="Banfield J.F."/>
        </authorList>
    </citation>
    <scope>NUCLEOTIDE SEQUENCE [LARGE SCALE GENOMIC DNA]</scope>
</reference>
<proteinExistence type="predicted"/>
<evidence type="ECO:0000313" key="3">
    <source>
        <dbReference type="Proteomes" id="UP000229401"/>
    </source>
</evidence>
<dbReference type="EMBL" id="PFLI01000051">
    <property type="protein sequence ID" value="PIY72348.1"/>
    <property type="molecule type" value="Genomic_DNA"/>
</dbReference>